<comment type="similarity">
    <text evidence="5 17">Belongs to the glycosyltransferase 31 family.</text>
</comment>
<comment type="subcellular location">
    <subcellularLocation>
        <location evidence="2 17">Golgi apparatus membrane</location>
        <topology evidence="2 17">Single-pass type II membrane protein</topology>
    </subcellularLocation>
</comment>
<evidence type="ECO:0000256" key="13">
    <source>
        <dbReference type="ARBA" id="ARBA00023180"/>
    </source>
</evidence>
<comment type="pathway">
    <text evidence="4">Glycan metabolism; heparan sulfate biosynthesis.</text>
</comment>
<reference evidence="18 19" key="1">
    <citation type="submission" date="2017-05" db="EMBL/GenBank/DDBJ databases">
        <title>Genome of assembly of the Bengalese finch, Lonchura striata domestica.</title>
        <authorList>
            <person name="Colquitt B.M."/>
            <person name="Brainard M.S."/>
        </authorList>
    </citation>
    <scope>NUCLEOTIDE SEQUENCE [LARGE SCALE GENOMIC DNA]</scope>
    <source>
        <strain evidence="18">White83orange57</strain>
    </source>
</reference>
<dbReference type="EMBL" id="MUZQ01000293">
    <property type="protein sequence ID" value="OWK53311.1"/>
    <property type="molecule type" value="Genomic_DNA"/>
</dbReference>
<evidence type="ECO:0000256" key="2">
    <source>
        <dbReference type="ARBA" id="ARBA00004323"/>
    </source>
</evidence>
<dbReference type="STRING" id="299123.ENSLSDP00000020883"/>
<comment type="cofactor">
    <cofactor evidence="1">
        <name>Mn(2+)</name>
        <dbReference type="ChEBI" id="CHEBI:29035"/>
    </cofactor>
</comment>
<comment type="pathway">
    <text evidence="3">Glycan metabolism; chondroitin sulfate biosynthesis.</text>
</comment>
<keyword evidence="14" id="KW-0464">Manganese</keyword>
<comment type="catalytic activity">
    <reaction evidence="15">
        <text>3-O-(beta-D-galactosyl-(1-&gt;4)-beta-D-xylosyl)-L-seryl-[protein] + UDP-alpha-D-galactose = 3-O-(beta-D-galactosyl-(1-&gt;3)-beta-D-galactosyl-(1-&gt;4)-beta-D-xylosyl)-L-seryl-[protein] + UDP + H(+)</text>
        <dbReference type="Rhea" id="RHEA:11780"/>
        <dbReference type="Rhea" id="RHEA-COMP:12570"/>
        <dbReference type="Rhea" id="RHEA-COMP:12571"/>
        <dbReference type="ChEBI" id="CHEBI:15378"/>
        <dbReference type="ChEBI" id="CHEBI:58223"/>
        <dbReference type="ChEBI" id="CHEBI:66914"/>
        <dbReference type="ChEBI" id="CHEBI:132088"/>
        <dbReference type="ChEBI" id="CHEBI:132090"/>
        <dbReference type="EC" id="2.4.1.134"/>
    </reaction>
    <physiologicalReaction direction="left-to-right" evidence="15">
        <dbReference type="Rhea" id="RHEA:11781"/>
    </physiologicalReaction>
</comment>
<name>A0A218UIA4_9PASE</name>
<dbReference type="Pfam" id="PF01762">
    <property type="entry name" value="Galactosyl_T"/>
    <property type="match status" value="1"/>
</dbReference>
<evidence type="ECO:0000256" key="8">
    <source>
        <dbReference type="ARBA" id="ARBA00022692"/>
    </source>
</evidence>
<dbReference type="Gene3D" id="3.90.550.50">
    <property type="match status" value="1"/>
</dbReference>
<keyword evidence="8" id="KW-0812">Transmembrane</keyword>
<protein>
    <recommendedName>
        <fullName evidence="17">Hexosyltransferase</fullName>
        <ecNumber evidence="17">2.4.1.-</ecNumber>
    </recommendedName>
</protein>
<evidence type="ECO:0000256" key="5">
    <source>
        <dbReference type="ARBA" id="ARBA00008661"/>
    </source>
</evidence>
<evidence type="ECO:0000256" key="10">
    <source>
        <dbReference type="ARBA" id="ARBA00022989"/>
    </source>
</evidence>
<evidence type="ECO:0000256" key="15">
    <source>
        <dbReference type="ARBA" id="ARBA00050105"/>
    </source>
</evidence>
<dbReference type="PANTHER" id="PTHR11214:SF3">
    <property type="entry name" value="BETA-1,3-GALACTOSYLTRANSFERASE 6"/>
    <property type="match status" value="1"/>
</dbReference>
<evidence type="ECO:0000256" key="1">
    <source>
        <dbReference type="ARBA" id="ARBA00001936"/>
    </source>
</evidence>
<dbReference type="PANTHER" id="PTHR11214">
    <property type="entry name" value="BETA-1,3-N-ACETYLGLUCOSAMINYLTRANSFERASE"/>
    <property type="match status" value="1"/>
</dbReference>
<dbReference type="GO" id="GO:0006493">
    <property type="term" value="P:protein O-linked glycosylation"/>
    <property type="evidence" value="ECO:0007669"/>
    <property type="project" value="TreeGrafter"/>
</dbReference>
<dbReference type="GO" id="GO:0005797">
    <property type="term" value="C:Golgi medial cisterna"/>
    <property type="evidence" value="ECO:0007669"/>
    <property type="project" value="UniProtKB-ARBA"/>
</dbReference>
<evidence type="ECO:0000256" key="12">
    <source>
        <dbReference type="ARBA" id="ARBA00023136"/>
    </source>
</evidence>
<keyword evidence="9" id="KW-0735">Signal-anchor</keyword>
<keyword evidence="13" id="KW-0325">Glycoprotein</keyword>
<dbReference type="Proteomes" id="UP000197619">
    <property type="component" value="Unassembled WGS sequence"/>
</dbReference>
<keyword evidence="12" id="KW-0472">Membrane</keyword>
<accession>A0A218UIA4</accession>
<evidence type="ECO:0000313" key="18">
    <source>
        <dbReference type="EMBL" id="OWK53311.1"/>
    </source>
</evidence>
<evidence type="ECO:0000256" key="17">
    <source>
        <dbReference type="RuleBase" id="RU363063"/>
    </source>
</evidence>
<keyword evidence="10" id="KW-1133">Transmembrane helix</keyword>
<sequence length="346" mass="38615">MRALRRLSRHRTALGLGGLSLCAAVLLYLAKCTSEGLRPPPSPPGRAARGAEGGSAVLAAVVMSGPKSSERRSIIRSTWMAAAPPGRVWSRFVVGTAGLGAEELRSLQLEQRRHRDLLLLPELRDSYENLTAKVLATYVWLDAHLDFQFALKADDDTFVRLDVLLEELSAKEPRRLYWGFFSGRGRVKSGGKWKESAWLLCDYYLPYALGGGYVISADLVRYLSLSRDYLNLWQSEDVSLGVWLAPVDVKRVHDPRFDTEYKSRGCSNKYIVTHKQSIEDMLEKQQTLAREGKLCKEEVKLRLSYMYDWGVPPSQTLGTNPSPQVLIPVGCSLAGFREEPLIGVGD</sequence>
<gene>
    <name evidence="18" type="primary">B3GALT6</name>
    <name evidence="18" type="ORF">RLOC_00000666</name>
</gene>
<dbReference type="EC" id="2.4.1.-" evidence="17"/>
<evidence type="ECO:0000256" key="7">
    <source>
        <dbReference type="ARBA" id="ARBA00022679"/>
    </source>
</evidence>
<dbReference type="GO" id="GO:0047220">
    <property type="term" value="F:galactosylxylosylprotein 3-beta-galactosyltransferase activity"/>
    <property type="evidence" value="ECO:0007669"/>
    <property type="project" value="UniProtKB-EC"/>
</dbReference>
<evidence type="ECO:0000256" key="9">
    <source>
        <dbReference type="ARBA" id="ARBA00022968"/>
    </source>
</evidence>
<comment type="caution">
    <text evidence="18">The sequence shown here is derived from an EMBL/GenBank/DDBJ whole genome shotgun (WGS) entry which is preliminary data.</text>
</comment>
<keyword evidence="7" id="KW-0808">Transferase</keyword>
<evidence type="ECO:0000256" key="6">
    <source>
        <dbReference type="ARBA" id="ARBA00022676"/>
    </source>
</evidence>
<evidence type="ECO:0000256" key="14">
    <source>
        <dbReference type="ARBA" id="ARBA00023211"/>
    </source>
</evidence>
<proteinExistence type="inferred from homology"/>
<evidence type="ECO:0000313" key="19">
    <source>
        <dbReference type="Proteomes" id="UP000197619"/>
    </source>
</evidence>
<evidence type="ECO:0000256" key="11">
    <source>
        <dbReference type="ARBA" id="ARBA00023034"/>
    </source>
</evidence>
<evidence type="ECO:0000256" key="4">
    <source>
        <dbReference type="ARBA" id="ARBA00005093"/>
    </source>
</evidence>
<evidence type="ECO:0000256" key="3">
    <source>
        <dbReference type="ARBA" id="ARBA00004840"/>
    </source>
</evidence>
<dbReference type="InterPro" id="IPR002659">
    <property type="entry name" value="Glyco_trans_31"/>
</dbReference>
<dbReference type="FunFam" id="3.90.550.50:FF:000018">
    <property type="entry name" value="Hexosyltransferase"/>
    <property type="match status" value="1"/>
</dbReference>
<organism evidence="18 19">
    <name type="scientific">Lonchura striata</name>
    <name type="common">white-rumped munia</name>
    <dbReference type="NCBI Taxonomy" id="40157"/>
    <lineage>
        <taxon>Eukaryota</taxon>
        <taxon>Metazoa</taxon>
        <taxon>Chordata</taxon>
        <taxon>Craniata</taxon>
        <taxon>Vertebrata</taxon>
        <taxon>Euteleostomi</taxon>
        <taxon>Archelosauria</taxon>
        <taxon>Archosauria</taxon>
        <taxon>Dinosauria</taxon>
        <taxon>Saurischia</taxon>
        <taxon>Theropoda</taxon>
        <taxon>Coelurosauria</taxon>
        <taxon>Aves</taxon>
        <taxon>Neognathae</taxon>
        <taxon>Neoaves</taxon>
        <taxon>Telluraves</taxon>
        <taxon>Australaves</taxon>
        <taxon>Passeriformes</taxon>
        <taxon>Passeroidea</taxon>
        <taxon>Estrildidae</taxon>
        <taxon>Estrildinae</taxon>
        <taxon>Lonchura</taxon>
    </lineage>
</organism>
<dbReference type="GO" id="GO:0000139">
    <property type="term" value="C:Golgi membrane"/>
    <property type="evidence" value="ECO:0007669"/>
    <property type="project" value="UniProtKB-SubCell"/>
</dbReference>
<dbReference type="AlphaFoldDB" id="A0A218UIA4"/>
<keyword evidence="11 17" id="KW-0333">Golgi apparatus</keyword>
<dbReference type="GO" id="GO:0006024">
    <property type="term" value="P:glycosaminoglycan biosynthetic process"/>
    <property type="evidence" value="ECO:0007669"/>
    <property type="project" value="UniProtKB-ARBA"/>
</dbReference>
<keyword evidence="19" id="KW-1185">Reference proteome</keyword>
<comment type="function">
    <text evidence="16">Beta-1,3-galactosyltransferase that transfers galactose from UDP-galactose to substrates with a terminal beta-linked galactose residue. Has a preference for galactose-beta-1,4-xylose that is found in the linker region of glycosaminoglycans, such as heparan sulfate and chondroitin sulfate. Has no activity towards substrates with terminal glucosamine or galactosamine residues.</text>
</comment>
<keyword evidence="6 17" id="KW-0328">Glycosyltransferase</keyword>
<evidence type="ECO:0000256" key="16">
    <source>
        <dbReference type="ARBA" id="ARBA00059399"/>
    </source>
</evidence>